<dbReference type="EMBL" id="FOLG01000009">
    <property type="protein sequence ID" value="SFC81382.1"/>
    <property type="molecule type" value="Genomic_DNA"/>
</dbReference>
<dbReference type="AlphaFoldDB" id="A0A1I1M9B1"/>
<evidence type="ECO:0000259" key="1">
    <source>
        <dbReference type="PROSITE" id="PS51201"/>
    </source>
</evidence>
<dbReference type="InterPro" id="IPR036291">
    <property type="entry name" value="NAD(P)-bd_dom_sf"/>
</dbReference>
<evidence type="ECO:0000313" key="3">
    <source>
        <dbReference type="Proteomes" id="UP000198728"/>
    </source>
</evidence>
<evidence type="ECO:0000313" key="2">
    <source>
        <dbReference type="EMBL" id="SFC81382.1"/>
    </source>
</evidence>
<proteinExistence type="predicted"/>
<dbReference type="Pfam" id="PF02254">
    <property type="entry name" value="TrkA_N"/>
    <property type="match status" value="1"/>
</dbReference>
<dbReference type="GO" id="GO:0006813">
    <property type="term" value="P:potassium ion transport"/>
    <property type="evidence" value="ECO:0007669"/>
    <property type="project" value="InterPro"/>
</dbReference>
<dbReference type="Proteomes" id="UP000198728">
    <property type="component" value="Unassembled WGS sequence"/>
</dbReference>
<reference evidence="2 3" key="1">
    <citation type="submission" date="2016-10" db="EMBL/GenBank/DDBJ databases">
        <authorList>
            <person name="de Groot N.N."/>
        </authorList>
    </citation>
    <scope>NUCLEOTIDE SEQUENCE [LARGE SCALE GENOMIC DNA]</scope>
    <source>
        <strain evidence="2 3">DSM 19548</strain>
    </source>
</reference>
<feature type="domain" description="RCK N-terminal" evidence="1">
    <location>
        <begin position="5"/>
        <end position="121"/>
    </location>
</feature>
<keyword evidence="3" id="KW-1185">Reference proteome</keyword>
<dbReference type="SUPFAM" id="SSF51735">
    <property type="entry name" value="NAD(P)-binding Rossmann-fold domains"/>
    <property type="match status" value="1"/>
</dbReference>
<dbReference type="PROSITE" id="PS51201">
    <property type="entry name" value="RCK_N"/>
    <property type="match status" value="1"/>
</dbReference>
<accession>A0A1I1M9B1</accession>
<dbReference type="InterPro" id="IPR050721">
    <property type="entry name" value="Trk_Ktr_HKT_K-transport"/>
</dbReference>
<protein>
    <submittedName>
        <fullName evidence="2">Trk system potassium uptake protein TrkA</fullName>
    </submittedName>
</protein>
<dbReference type="Gene3D" id="3.40.50.720">
    <property type="entry name" value="NAD(P)-binding Rossmann-like Domain"/>
    <property type="match status" value="1"/>
</dbReference>
<dbReference type="PANTHER" id="PTHR43833">
    <property type="entry name" value="POTASSIUM CHANNEL PROTEIN 2-RELATED-RELATED"/>
    <property type="match status" value="1"/>
</dbReference>
<dbReference type="InterPro" id="IPR036721">
    <property type="entry name" value="RCK_C_sf"/>
</dbReference>
<dbReference type="PANTHER" id="PTHR43833:SF7">
    <property type="entry name" value="KTR SYSTEM POTASSIUM UPTAKE PROTEIN C"/>
    <property type="match status" value="1"/>
</dbReference>
<gene>
    <name evidence="2" type="ORF">SAMN04488094_109192</name>
</gene>
<dbReference type="STRING" id="441112.SAMN04488094_109192"/>
<sequence>MANAHRTFAVIGLGTFGSTVAKELARFGDYVIGVDISERAVAAVADDISYAVIADARDEAALRETGLGDCDVALIAIGEDLESNVLATINARMVGVKTVWAKAINRTHHRILSKLGAERVILPEEEVGLSIAQVLHNPRMRNFLSMGNGFHVVNFIVPEKLEGKALVDLALMDKFKLRSLGVMRGTDFLGGDAENPTLKAEDKLILLGRRGDLRDFAASL</sequence>
<dbReference type="RefSeq" id="WP_093361560.1">
    <property type="nucleotide sequence ID" value="NZ_FOLG01000009.1"/>
</dbReference>
<organism evidence="2 3">
    <name type="scientific">Tropicimonas isoalkanivorans</name>
    <dbReference type="NCBI Taxonomy" id="441112"/>
    <lineage>
        <taxon>Bacteria</taxon>
        <taxon>Pseudomonadati</taxon>
        <taxon>Pseudomonadota</taxon>
        <taxon>Alphaproteobacteria</taxon>
        <taxon>Rhodobacterales</taxon>
        <taxon>Roseobacteraceae</taxon>
        <taxon>Tropicimonas</taxon>
    </lineage>
</organism>
<dbReference type="OrthoDB" id="9781411at2"/>
<name>A0A1I1M9B1_9RHOB</name>
<dbReference type="InterPro" id="IPR003148">
    <property type="entry name" value="RCK_N"/>
</dbReference>
<dbReference type="SUPFAM" id="SSF116726">
    <property type="entry name" value="TrkA C-terminal domain-like"/>
    <property type="match status" value="1"/>
</dbReference>
<dbReference type="Gene3D" id="3.30.70.1450">
    <property type="entry name" value="Regulator of K+ conductance, C-terminal domain"/>
    <property type="match status" value="1"/>
</dbReference>